<reference evidence="1" key="1">
    <citation type="submission" date="2021-06" db="EMBL/GenBank/DDBJ databases">
        <authorList>
            <person name="Kallberg Y."/>
            <person name="Tangrot J."/>
            <person name="Rosling A."/>
        </authorList>
    </citation>
    <scope>NUCLEOTIDE SEQUENCE</scope>
    <source>
        <strain evidence="1">MA453B</strain>
    </source>
</reference>
<sequence length="93" mass="10679">QLNICLATILDKMHYLDLGLLNNTCEKIGIDELNKQLAKISRFSGLKVFNKGLGNIKHFTADKFHNMMKVFLFVVKEIIIKYHKISIEESVAK</sequence>
<proteinExistence type="predicted"/>
<accession>A0A9N9K145</accession>
<organism evidence="1 2">
    <name type="scientific">Dentiscutata erythropus</name>
    <dbReference type="NCBI Taxonomy" id="1348616"/>
    <lineage>
        <taxon>Eukaryota</taxon>
        <taxon>Fungi</taxon>
        <taxon>Fungi incertae sedis</taxon>
        <taxon>Mucoromycota</taxon>
        <taxon>Glomeromycotina</taxon>
        <taxon>Glomeromycetes</taxon>
        <taxon>Diversisporales</taxon>
        <taxon>Gigasporaceae</taxon>
        <taxon>Dentiscutata</taxon>
    </lineage>
</organism>
<name>A0A9N9K145_9GLOM</name>
<evidence type="ECO:0000313" key="1">
    <source>
        <dbReference type="EMBL" id="CAG8805957.1"/>
    </source>
</evidence>
<protein>
    <submittedName>
        <fullName evidence="1">26576_t:CDS:1</fullName>
    </submittedName>
</protein>
<evidence type="ECO:0000313" key="2">
    <source>
        <dbReference type="Proteomes" id="UP000789405"/>
    </source>
</evidence>
<keyword evidence="2" id="KW-1185">Reference proteome</keyword>
<gene>
    <name evidence="1" type="ORF">DERYTH_LOCUS24377</name>
</gene>
<dbReference type="OrthoDB" id="2422819at2759"/>
<feature type="non-terminal residue" evidence="1">
    <location>
        <position position="1"/>
    </location>
</feature>
<comment type="caution">
    <text evidence="1">The sequence shown here is derived from an EMBL/GenBank/DDBJ whole genome shotgun (WGS) entry which is preliminary data.</text>
</comment>
<dbReference type="Proteomes" id="UP000789405">
    <property type="component" value="Unassembled WGS sequence"/>
</dbReference>
<dbReference type="AlphaFoldDB" id="A0A9N9K145"/>
<dbReference type="EMBL" id="CAJVPY010040683">
    <property type="protein sequence ID" value="CAG8805957.1"/>
    <property type="molecule type" value="Genomic_DNA"/>
</dbReference>